<dbReference type="GO" id="GO:0016757">
    <property type="term" value="F:glycosyltransferase activity"/>
    <property type="evidence" value="ECO:0007669"/>
    <property type="project" value="UniProtKB-KW"/>
</dbReference>
<dbReference type="PANTHER" id="PTHR12526:SF623">
    <property type="entry name" value="WABG"/>
    <property type="match status" value="1"/>
</dbReference>
<comment type="caution">
    <text evidence="3">The sequence shown here is derived from an EMBL/GenBank/DDBJ whole genome shotgun (WGS) entry which is preliminary data.</text>
</comment>
<feature type="domain" description="Glycosyl transferase family 1" evidence="1">
    <location>
        <begin position="197"/>
        <end position="358"/>
    </location>
</feature>
<dbReference type="EC" id="2.4.1.-" evidence="3"/>
<dbReference type="EMBL" id="MAYW01000002">
    <property type="protein sequence ID" value="ODS34734.1"/>
    <property type="molecule type" value="Genomic_DNA"/>
</dbReference>
<evidence type="ECO:0000259" key="2">
    <source>
        <dbReference type="Pfam" id="PF13439"/>
    </source>
</evidence>
<reference evidence="3 4" key="1">
    <citation type="submission" date="2016-07" db="EMBL/GenBank/DDBJ databases">
        <title>Draft genome of Scalindua rubra, obtained from a brine-seawater interface in the Red Sea, sheds light on salt adaptation in anammox bacteria.</title>
        <authorList>
            <person name="Speth D.R."/>
            <person name="Lagkouvardos I."/>
            <person name="Wang Y."/>
            <person name="Qian P.-Y."/>
            <person name="Dutilh B.E."/>
            <person name="Jetten M.S."/>
        </authorList>
    </citation>
    <scope>NUCLEOTIDE SEQUENCE [LARGE SCALE GENOMIC DNA]</scope>
    <source>
        <strain evidence="3">BSI-1</strain>
    </source>
</reference>
<dbReference type="InterPro" id="IPR001296">
    <property type="entry name" value="Glyco_trans_1"/>
</dbReference>
<dbReference type="Gene3D" id="3.40.50.2000">
    <property type="entry name" value="Glycogen Phosphorylase B"/>
    <property type="match status" value="2"/>
</dbReference>
<dbReference type="Pfam" id="PF00534">
    <property type="entry name" value="Glycos_transf_1"/>
    <property type="match status" value="1"/>
</dbReference>
<evidence type="ECO:0000313" key="4">
    <source>
        <dbReference type="Proteomes" id="UP000094056"/>
    </source>
</evidence>
<dbReference type="AlphaFoldDB" id="A0A1E3XIK1"/>
<gene>
    <name evidence="3" type="primary">rfaG</name>
    <name evidence="3" type="ORF">SCARUB_00170</name>
</gene>
<accession>A0A1E3XIK1</accession>
<evidence type="ECO:0000313" key="3">
    <source>
        <dbReference type="EMBL" id="ODS34734.1"/>
    </source>
</evidence>
<keyword evidence="3" id="KW-0808">Transferase</keyword>
<keyword evidence="3" id="KW-0328">Glycosyltransferase</keyword>
<dbReference type="SUPFAM" id="SSF53756">
    <property type="entry name" value="UDP-Glycosyltransferase/glycogen phosphorylase"/>
    <property type="match status" value="1"/>
</dbReference>
<dbReference type="Pfam" id="PF13439">
    <property type="entry name" value="Glyco_transf_4"/>
    <property type="match status" value="1"/>
</dbReference>
<dbReference type="Proteomes" id="UP000094056">
    <property type="component" value="Unassembled WGS sequence"/>
</dbReference>
<feature type="domain" description="Glycosyltransferase subfamily 4-like N-terminal" evidence="2">
    <location>
        <begin position="15"/>
        <end position="185"/>
    </location>
</feature>
<sequence>MRIALNIYKFLPSKGGGEGYLAELANRLTERGHEVHIFASEWENNNNQMHFHTIPVIRYPKFLKEVSFVINSWRKIFKQEFDIIQVVGRALGMNVFNPHCGVEKAWLKQDFLSIRNPVYRFLKHIIRVFSLRQNFILWLDRKQYTSKSVSRIIAISDMIKDNIIKYHNIDPLKINVIYNGVDIQRFNPSNKKEYRKVIREKLSIGEEFIILYISNNFRLKGLSNLIKSLGEFRKSHRNFKALIIGRGRETAYRKLAKRLGCMENLIFLGHVNEIEKYYAASDLYVHPTFYDSCSLVVTESLASGLPVITTVYDGASGVIDDGVEGFVMKDPMDYETLAEKINFFFDDEFRKKASLAAREKAEKYSTEKNCEEMIEVYNEVIKNSIGNSTKKQYQTA</sequence>
<proteinExistence type="predicted"/>
<dbReference type="PANTHER" id="PTHR12526">
    <property type="entry name" value="GLYCOSYLTRANSFERASE"/>
    <property type="match status" value="1"/>
</dbReference>
<protein>
    <submittedName>
        <fullName evidence="3">Lipopolysaccharide core biosynthesis protein</fullName>
        <ecNumber evidence="3">2.4.1.-</ecNumber>
    </submittedName>
</protein>
<evidence type="ECO:0000259" key="1">
    <source>
        <dbReference type="Pfam" id="PF00534"/>
    </source>
</evidence>
<organism evidence="3 4">
    <name type="scientific">Candidatus Scalindua rubra</name>
    <dbReference type="NCBI Taxonomy" id="1872076"/>
    <lineage>
        <taxon>Bacteria</taxon>
        <taxon>Pseudomonadati</taxon>
        <taxon>Planctomycetota</taxon>
        <taxon>Candidatus Brocadiia</taxon>
        <taxon>Candidatus Brocadiales</taxon>
        <taxon>Candidatus Scalinduaceae</taxon>
        <taxon>Candidatus Scalindua</taxon>
    </lineage>
</organism>
<name>A0A1E3XIK1_9BACT</name>
<dbReference type="CDD" id="cd03801">
    <property type="entry name" value="GT4_PimA-like"/>
    <property type="match status" value="1"/>
</dbReference>
<dbReference type="InterPro" id="IPR028098">
    <property type="entry name" value="Glyco_trans_4-like_N"/>
</dbReference>